<proteinExistence type="predicted"/>
<comment type="caution">
    <text evidence="2">The sequence shown here is derived from an EMBL/GenBank/DDBJ whole genome shotgun (WGS) entry which is preliminary data.</text>
</comment>
<reference evidence="2" key="1">
    <citation type="journal article" date="2021" name="Genome Biol. Evol.">
        <title>A High-Quality Reference Genome for a Parasitic Bivalve with Doubly Uniparental Inheritance (Bivalvia: Unionida).</title>
        <authorList>
            <person name="Smith C.H."/>
        </authorList>
    </citation>
    <scope>NUCLEOTIDE SEQUENCE</scope>
    <source>
        <strain evidence="2">CHS0354</strain>
    </source>
</reference>
<evidence type="ECO:0000313" key="2">
    <source>
        <dbReference type="EMBL" id="KAK3585099.1"/>
    </source>
</evidence>
<reference evidence="2" key="3">
    <citation type="submission" date="2023-05" db="EMBL/GenBank/DDBJ databases">
        <authorList>
            <person name="Smith C.H."/>
        </authorList>
    </citation>
    <scope>NUCLEOTIDE SEQUENCE</scope>
    <source>
        <strain evidence="2">CHS0354</strain>
        <tissue evidence="2">Mantle</tissue>
    </source>
</reference>
<keyword evidence="3" id="KW-1185">Reference proteome</keyword>
<organism evidence="2 3">
    <name type="scientific">Potamilus streckersoni</name>
    <dbReference type="NCBI Taxonomy" id="2493646"/>
    <lineage>
        <taxon>Eukaryota</taxon>
        <taxon>Metazoa</taxon>
        <taxon>Spiralia</taxon>
        <taxon>Lophotrochozoa</taxon>
        <taxon>Mollusca</taxon>
        <taxon>Bivalvia</taxon>
        <taxon>Autobranchia</taxon>
        <taxon>Heteroconchia</taxon>
        <taxon>Palaeoheterodonta</taxon>
        <taxon>Unionida</taxon>
        <taxon>Unionoidea</taxon>
        <taxon>Unionidae</taxon>
        <taxon>Ambleminae</taxon>
        <taxon>Lampsilini</taxon>
        <taxon>Potamilus</taxon>
    </lineage>
</organism>
<evidence type="ECO:0000256" key="1">
    <source>
        <dbReference type="SAM" id="MobiDB-lite"/>
    </source>
</evidence>
<gene>
    <name evidence="2" type="ORF">CHS0354_004290</name>
</gene>
<dbReference type="EMBL" id="JAEAOA010000324">
    <property type="protein sequence ID" value="KAK3585099.1"/>
    <property type="molecule type" value="Genomic_DNA"/>
</dbReference>
<accession>A0AAE0S4P0</accession>
<name>A0AAE0S4P0_9BIVA</name>
<sequence length="98" mass="11369">MSLKENFYEQSQFSEKKNADAVKEMPQLNKDLRDLKVSVMILTRNLKLVTENVTRICIETLVLNKRINDLNENELDKGWSEKLKRPSRMRSATSSNPG</sequence>
<evidence type="ECO:0000313" key="3">
    <source>
        <dbReference type="Proteomes" id="UP001195483"/>
    </source>
</evidence>
<reference evidence="2" key="2">
    <citation type="journal article" date="2021" name="Genome Biol. Evol.">
        <title>Developing a high-quality reference genome for a parasitic bivalve with doubly uniparental inheritance (Bivalvia: Unionida).</title>
        <authorList>
            <person name="Smith C.H."/>
        </authorList>
    </citation>
    <scope>NUCLEOTIDE SEQUENCE</scope>
    <source>
        <strain evidence="2">CHS0354</strain>
        <tissue evidence="2">Mantle</tissue>
    </source>
</reference>
<dbReference type="AlphaFoldDB" id="A0AAE0S4P0"/>
<feature type="region of interest" description="Disordered" evidence="1">
    <location>
        <begin position="75"/>
        <end position="98"/>
    </location>
</feature>
<dbReference type="Proteomes" id="UP001195483">
    <property type="component" value="Unassembled WGS sequence"/>
</dbReference>
<feature type="compositionally biased region" description="Basic and acidic residues" evidence="1">
    <location>
        <begin position="75"/>
        <end position="84"/>
    </location>
</feature>
<protein>
    <submittedName>
        <fullName evidence="2">Uncharacterized protein</fullName>
    </submittedName>
</protein>